<dbReference type="SUPFAM" id="SSF50475">
    <property type="entry name" value="FMN-binding split barrel"/>
    <property type="match status" value="1"/>
</dbReference>
<dbReference type="EMBL" id="BRXE01000001">
    <property type="protein sequence ID" value="GLB81124.1"/>
    <property type="molecule type" value="Genomic_DNA"/>
</dbReference>
<evidence type="ECO:0000313" key="2">
    <source>
        <dbReference type="EMBL" id="GLD29589.1"/>
    </source>
</evidence>
<dbReference type="EMBL" id="BRZI01000006">
    <property type="protein sequence ID" value="GLD29589.1"/>
    <property type="molecule type" value="Genomic_DNA"/>
</dbReference>
<organism evidence="2 3">
    <name type="scientific">Mycobacterium kiyosense</name>
    <dbReference type="NCBI Taxonomy" id="2871094"/>
    <lineage>
        <taxon>Bacteria</taxon>
        <taxon>Bacillati</taxon>
        <taxon>Actinomycetota</taxon>
        <taxon>Actinomycetes</taxon>
        <taxon>Mycobacteriales</taxon>
        <taxon>Mycobacteriaceae</taxon>
        <taxon>Mycobacterium</taxon>
    </lineage>
</organism>
<evidence type="ECO:0000313" key="1">
    <source>
        <dbReference type="EMBL" id="GLB81124.1"/>
    </source>
</evidence>
<proteinExistence type="predicted"/>
<protein>
    <recommendedName>
        <fullName evidence="4">Pyridoxamine 5'-phosphate oxidase family protein</fullName>
    </recommendedName>
</protein>
<name>A0A9P3Q5N7_9MYCO</name>
<reference evidence="2" key="1">
    <citation type="submission" date="2022-08" db="EMBL/GenBank/DDBJ databases">
        <title>Mycobacterium kiyosense sp. nov., scotochromogenic slow-glowing species isolated from respiratory specimens.</title>
        <authorList>
            <person name="Fukano H."/>
            <person name="Kazumi Y."/>
            <person name="Sakagami N."/>
            <person name="Ato M."/>
            <person name="Mitarai S."/>
            <person name="Hoshino Y."/>
        </authorList>
    </citation>
    <scope>NUCLEOTIDE SEQUENCE</scope>
    <source>
        <strain evidence="2">1413</strain>
        <strain evidence="1">SRL2020-028</strain>
    </source>
</reference>
<keyword evidence="3" id="KW-1185">Reference proteome</keyword>
<dbReference type="AlphaFoldDB" id="A0A9P3Q5N7"/>
<sequence length="167" mass="18144">MSGVFSGPLLSSTQRTEARIATGPAAVIRRGSATGMTFEGVRVKRITLNVALIEARDLLQRVPRACVAFIGDGGPRVEPVTLVFEDDRYLVGMPSSGAHRPAVHDEVVLLVDDGVQFFDLRAIYLRGQVRPLGGLAGLAGDFFWFAIEPTRAVAWDYARIREVDDGC</sequence>
<dbReference type="Gene3D" id="2.30.110.10">
    <property type="entry name" value="Electron Transport, Fmn-binding Protein, Chain A"/>
    <property type="match status" value="1"/>
</dbReference>
<gene>
    <name evidence="2" type="ORF">Mkiyose1413_14720</name>
    <name evidence="1" type="ORF">SRL2020028_03800</name>
</gene>
<dbReference type="InterPro" id="IPR012349">
    <property type="entry name" value="Split_barrel_FMN-bd"/>
</dbReference>
<comment type="caution">
    <text evidence="2">The sequence shown here is derived from an EMBL/GenBank/DDBJ whole genome shotgun (WGS) entry which is preliminary data.</text>
</comment>
<accession>A0A9P3Q5N7</accession>
<evidence type="ECO:0000313" key="3">
    <source>
        <dbReference type="Proteomes" id="UP001064782"/>
    </source>
</evidence>
<evidence type="ECO:0008006" key="4">
    <source>
        <dbReference type="Google" id="ProtNLM"/>
    </source>
</evidence>
<dbReference type="Proteomes" id="UP001064782">
    <property type="component" value="Unassembled WGS sequence"/>
</dbReference>
<dbReference type="Proteomes" id="UP001165663">
    <property type="component" value="Unassembled WGS sequence"/>
</dbReference>